<reference evidence="1" key="1">
    <citation type="submission" date="2022-07" db="EMBL/GenBank/DDBJ databases">
        <title>Complete genome of Vibrio japonicus strain JCM 31412T and phylogenomic assessment of the Nereis clade of the genus Vibrio.</title>
        <authorList>
            <person name="Shlafstein M.D."/>
            <person name="Emsley S.A."/>
            <person name="Ushijima B."/>
            <person name="Videau P."/>
            <person name="Saw J.H."/>
        </authorList>
    </citation>
    <scope>NUCLEOTIDE SEQUENCE</scope>
    <source>
        <strain evidence="1">JCM 31412</strain>
    </source>
</reference>
<evidence type="ECO:0000313" key="1">
    <source>
        <dbReference type="EMBL" id="UUM31576.1"/>
    </source>
</evidence>
<gene>
    <name evidence="1" type="ORF">NP165_05440</name>
</gene>
<dbReference type="Proteomes" id="UP001058602">
    <property type="component" value="Chromosome 1"/>
</dbReference>
<accession>A0ABY5LIE3</accession>
<dbReference type="RefSeq" id="WP_257085299.1">
    <property type="nucleotide sequence ID" value="NZ_CP102096.1"/>
</dbReference>
<name>A0ABY5LIE3_9VIBR</name>
<proteinExistence type="predicted"/>
<dbReference type="EMBL" id="CP102096">
    <property type="protein sequence ID" value="UUM31576.1"/>
    <property type="molecule type" value="Genomic_DNA"/>
</dbReference>
<keyword evidence="2" id="KW-1185">Reference proteome</keyword>
<evidence type="ECO:0000313" key="2">
    <source>
        <dbReference type="Proteomes" id="UP001058602"/>
    </source>
</evidence>
<sequence>MSQHRQDNSREPYPRIGWVSEVHSDQTRVKVDFHGNTVGQPVWAAIGRAFTKSDIELAIDNQLDCRIDFLAGDLSLPILVDIYSSLLDEELLVLRAKNMVIQGDESIILRSGEAQVSMTAKNGTIKTTAQHINTSADKLHKIQATKVRLN</sequence>
<organism evidence="1 2">
    <name type="scientific">Vibrio japonicus</name>
    <dbReference type="NCBI Taxonomy" id="1824638"/>
    <lineage>
        <taxon>Bacteria</taxon>
        <taxon>Pseudomonadati</taxon>
        <taxon>Pseudomonadota</taxon>
        <taxon>Gammaproteobacteria</taxon>
        <taxon>Vibrionales</taxon>
        <taxon>Vibrionaceae</taxon>
        <taxon>Vibrio</taxon>
    </lineage>
</organism>
<protein>
    <submittedName>
        <fullName evidence="1">Uncharacterized protein</fullName>
    </submittedName>
</protein>